<feature type="domain" description="FUZ/MON1/HPS1 third Longin" evidence="7">
    <location>
        <begin position="477"/>
        <end position="581"/>
    </location>
</feature>
<feature type="compositionally biased region" description="Low complexity" evidence="4">
    <location>
        <begin position="71"/>
        <end position="101"/>
    </location>
</feature>
<dbReference type="HOGENOM" id="CLU_014574_2_0_1"/>
<proteinExistence type="inferred from homology"/>
<evidence type="ECO:0000313" key="8">
    <source>
        <dbReference type="EMBL" id="KDQ21005.1"/>
    </source>
</evidence>
<evidence type="ECO:0000259" key="7">
    <source>
        <dbReference type="Pfam" id="PF19038"/>
    </source>
</evidence>
<dbReference type="GO" id="GO:0000329">
    <property type="term" value="C:fungal-type vacuole membrane"/>
    <property type="evidence" value="ECO:0007669"/>
    <property type="project" value="TreeGrafter"/>
</dbReference>
<dbReference type="PRINTS" id="PR01546">
    <property type="entry name" value="YEAST73DUF"/>
</dbReference>
<keyword evidence="9" id="KW-1185">Reference proteome</keyword>
<feature type="domain" description="FUZ/MON1/HPS1 second Longin" evidence="6">
    <location>
        <begin position="337"/>
        <end position="446"/>
    </location>
</feature>
<dbReference type="STRING" id="930990.A0A067N220"/>
<name>A0A067N220_BOTB1</name>
<evidence type="ECO:0000259" key="6">
    <source>
        <dbReference type="Pfam" id="PF19037"/>
    </source>
</evidence>
<feature type="compositionally biased region" description="Basic and acidic residues" evidence="4">
    <location>
        <begin position="113"/>
        <end position="140"/>
    </location>
</feature>
<dbReference type="Pfam" id="PF19038">
    <property type="entry name" value="Fuz_longin_3"/>
    <property type="match status" value="1"/>
</dbReference>
<dbReference type="GO" id="GO:0035658">
    <property type="term" value="C:Mon1-Ccz1 complex"/>
    <property type="evidence" value="ECO:0007669"/>
    <property type="project" value="TreeGrafter"/>
</dbReference>
<dbReference type="OrthoDB" id="272411at2759"/>
<dbReference type="GO" id="GO:0006623">
    <property type="term" value="P:protein targeting to vacuole"/>
    <property type="evidence" value="ECO:0007669"/>
    <property type="project" value="UniProtKB-UniRule"/>
</dbReference>
<evidence type="ECO:0000256" key="3">
    <source>
        <dbReference type="RuleBase" id="RU367048"/>
    </source>
</evidence>
<dbReference type="Pfam" id="PF19036">
    <property type="entry name" value="Fuz_longin_1"/>
    <property type="match status" value="1"/>
</dbReference>
<dbReference type="Pfam" id="PF19037">
    <property type="entry name" value="Fuz_longin_2"/>
    <property type="match status" value="1"/>
</dbReference>
<dbReference type="InterPro" id="IPR004353">
    <property type="entry name" value="Mon1"/>
</dbReference>
<evidence type="ECO:0000256" key="2">
    <source>
        <dbReference type="ARBA" id="ARBA00018132"/>
    </source>
</evidence>
<dbReference type="FunCoup" id="A0A067N220">
    <property type="interactions" value="233"/>
</dbReference>
<dbReference type="Proteomes" id="UP000027195">
    <property type="component" value="Unassembled WGS sequence"/>
</dbReference>
<keyword evidence="3" id="KW-0072">Autophagy</keyword>
<evidence type="ECO:0000259" key="5">
    <source>
        <dbReference type="Pfam" id="PF19036"/>
    </source>
</evidence>
<dbReference type="GO" id="GO:0032585">
    <property type="term" value="C:multivesicular body membrane"/>
    <property type="evidence" value="ECO:0007669"/>
    <property type="project" value="UniProtKB-SubCell"/>
</dbReference>
<dbReference type="InParanoid" id="A0A067N220"/>
<dbReference type="InterPro" id="IPR043970">
    <property type="entry name" value="FUZ/MON1/HPS1_longin_3"/>
</dbReference>
<keyword evidence="3" id="KW-0813">Transport</keyword>
<comment type="function">
    <text evidence="3">Required for multiple vacuole delivery pathways including the cytoplasm to vacuole transport (Cvt), autophagy, pexophagy and endocytosis.</text>
</comment>
<gene>
    <name evidence="8" type="ORF">BOTBODRAFT_169678</name>
</gene>
<keyword evidence="3" id="KW-0472">Membrane</keyword>
<keyword evidence="3" id="KW-0653">Protein transport</keyword>
<comment type="subcellular location">
    <subcellularLocation>
        <location evidence="3">Endosome</location>
        <location evidence="3">Multivesicular body membrane</location>
        <topology evidence="3">Peripheral membrane protein</topology>
    </subcellularLocation>
    <subcellularLocation>
        <location evidence="1 3">Prevacuolar compartment membrane</location>
        <topology evidence="1 3">Peripheral membrane protein</topology>
    </subcellularLocation>
    <subcellularLocation>
        <location evidence="3">Vacuole membrane</location>
        <topology evidence="3">Peripheral membrane protein</topology>
    </subcellularLocation>
</comment>
<feature type="region of interest" description="Disordered" evidence="4">
    <location>
        <begin position="1"/>
        <end position="159"/>
    </location>
</feature>
<evidence type="ECO:0000256" key="1">
    <source>
        <dbReference type="ARBA" id="ARBA00004380"/>
    </source>
</evidence>
<accession>A0A067N220</accession>
<sequence length="592" mass="65281">MEHTRPSLRTSAAPRSRSRSHTPSPSARHFPRLLHSSMSYSSLPSSAGVAPTVPTAPALPPHLSVAVAHDPSLPSSSSSSSVSGIELGENGSSSSGGMIMNTEVDVGTVDVEPDFKPPEGDAKKALREQLRRSLSKREAASDPSQRYQPKREPTEIDELESPSFDAFPVRQYFVLTNAGKPVFMSRRSPSDASTNDDRTNIMGIMQAIVSVFADDGDKIRCINAGRTRITFLLRSPLYYVCVSSWREPESVTRTHLEYLHLQILSVITASQLAKIFERRTNFDLRRLLGGTETFLHSFIEQLEFDLGISNASLCALKMDPVVRANIAEILVPPKELKDVLYVALVSSGLVVTLVRPKKHSIHPADLHILLNTLSSPSLASTPISWLPICLPKFDPNKFLHAYMSHLEEEVPNGSDGENTDGIAVRLAIMIPDKDGFERVRQWAGSVAEALSSSGLLESIASACRAHAYLPMDIGIPGLRHFVYKSRSLVQITMPAWAKPYDELDSRRRLVTLYQTLHDVLHARSGQPQGPLKLQYIRTDKESVMGWVTHPFELYLAMSPGLPKSAVVGAANAIARWIKREEGKLFLRDAPVF</sequence>
<dbReference type="PANTHER" id="PTHR13027">
    <property type="entry name" value="SAND PROTEIN-RELATED"/>
    <property type="match status" value="1"/>
</dbReference>
<dbReference type="PANTHER" id="PTHR13027:SF7">
    <property type="entry name" value="VACUOLAR FUSION PROTEIN MON1 HOMOLOG"/>
    <property type="match status" value="1"/>
</dbReference>
<dbReference type="GO" id="GO:0006914">
    <property type="term" value="P:autophagy"/>
    <property type="evidence" value="ECO:0007669"/>
    <property type="project" value="UniProtKB-UniRule"/>
</dbReference>
<dbReference type="GO" id="GO:0016192">
    <property type="term" value="P:vesicle-mediated transport"/>
    <property type="evidence" value="ECO:0007669"/>
    <property type="project" value="InterPro"/>
</dbReference>
<feature type="compositionally biased region" description="Low complexity" evidence="4">
    <location>
        <begin position="7"/>
        <end position="56"/>
    </location>
</feature>
<protein>
    <recommendedName>
        <fullName evidence="2 3">Vacuolar fusion protein MON1</fullName>
    </recommendedName>
</protein>
<keyword evidence="3" id="KW-0926">Vacuole</keyword>
<keyword evidence="3" id="KW-0967">Endosome</keyword>
<evidence type="ECO:0000313" key="9">
    <source>
        <dbReference type="Proteomes" id="UP000027195"/>
    </source>
</evidence>
<comment type="similarity">
    <text evidence="3">Belongs to the MON1/SAND family.</text>
</comment>
<dbReference type="AlphaFoldDB" id="A0A067N220"/>
<evidence type="ECO:0000256" key="4">
    <source>
        <dbReference type="SAM" id="MobiDB-lite"/>
    </source>
</evidence>
<reference evidence="9" key="1">
    <citation type="journal article" date="2014" name="Proc. Natl. Acad. Sci. U.S.A.">
        <title>Extensive sampling of basidiomycete genomes demonstrates inadequacy of the white-rot/brown-rot paradigm for wood decay fungi.</title>
        <authorList>
            <person name="Riley R."/>
            <person name="Salamov A.A."/>
            <person name="Brown D.W."/>
            <person name="Nagy L.G."/>
            <person name="Floudas D."/>
            <person name="Held B.W."/>
            <person name="Levasseur A."/>
            <person name="Lombard V."/>
            <person name="Morin E."/>
            <person name="Otillar R."/>
            <person name="Lindquist E.A."/>
            <person name="Sun H."/>
            <person name="LaButti K.M."/>
            <person name="Schmutz J."/>
            <person name="Jabbour D."/>
            <person name="Luo H."/>
            <person name="Baker S.E."/>
            <person name="Pisabarro A.G."/>
            <person name="Walton J.D."/>
            <person name="Blanchette R.A."/>
            <person name="Henrissat B."/>
            <person name="Martin F."/>
            <person name="Cullen D."/>
            <person name="Hibbett D.S."/>
            <person name="Grigoriev I.V."/>
        </authorList>
    </citation>
    <scope>NUCLEOTIDE SEQUENCE [LARGE SCALE GENOMIC DNA]</scope>
    <source>
        <strain evidence="9">FD-172 SS1</strain>
    </source>
</reference>
<dbReference type="InterPro" id="IPR043971">
    <property type="entry name" value="FUZ/MON1/HPS1_longin_2"/>
</dbReference>
<feature type="domain" description="FUZ/MON1/HPS1 first Longin" evidence="5">
    <location>
        <begin position="171"/>
        <end position="297"/>
    </location>
</feature>
<dbReference type="EMBL" id="KL198017">
    <property type="protein sequence ID" value="KDQ21005.1"/>
    <property type="molecule type" value="Genomic_DNA"/>
</dbReference>
<organism evidence="8 9">
    <name type="scientific">Botryobasidium botryosum (strain FD-172 SS1)</name>
    <dbReference type="NCBI Taxonomy" id="930990"/>
    <lineage>
        <taxon>Eukaryota</taxon>
        <taxon>Fungi</taxon>
        <taxon>Dikarya</taxon>
        <taxon>Basidiomycota</taxon>
        <taxon>Agaricomycotina</taxon>
        <taxon>Agaricomycetes</taxon>
        <taxon>Cantharellales</taxon>
        <taxon>Botryobasidiaceae</taxon>
        <taxon>Botryobasidium</taxon>
    </lineage>
</organism>
<dbReference type="InterPro" id="IPR043972">
    <property type="entry name" value="FUZ/MON1/HPS1_longin_1"/>
</dbReference>